<feature type="region of interest" description="Disordered" evidence="1">
    <location>
        <begin position="36"/>
        <end position="66"/>
    </location>
</feature>
<dbReference type="PANTHER" id="PTHR33625">
    <property type="entry name" value="OS08G0179900 PROTEIN"/>
    <property type="match status" value="1"/>
</dbReference>
<feature type="compositionally biased region" description="Low complexity" evidence="1">
    <location>
        <begin position="36"/>
        <end position="46"/>
    </location>
</feature>
<dbReference type="InterPro" id="IPR016606">
    <property type="entry name" value="UCP012943"/>
</dbReference>
<proteinExistence type="predicted"/>
<dbReference type="PIRSF" id="PIRSF012943">
    <property type="entry name" value="UCP012943"/>
    <property type="match status" value="1"/>
</dbReference>
<feature type="region of interest" description="Disordered" evidence="1">
    <location>
        <begin position="349"/>
        <end position="399"/>
    </location>
</feature>
<evidence type="ECO:0000313" key="2">
    <source>
        <dbReference type="EnsemblPlants" id="LPERR04G16980.1"/>
    </source>
</evidence>
<dbReference type="PANTHER" id="PTHR33625:SF3">
    <property type="entry name" value="OS04G0550700 PROTEIN"/>
    <property type="match status" value="1"/>
</dbReference>
<feature type="compositionally biased region" description="Basic and acidic residues" evidence="1">
    <location>
        <begin position="390"/>
        <end position="399"/>
    </location>
</feature>
<accession>A0A0D9W7X4</accession>
<dbReference type="AlphaFoldDB" id="A0A0D9W7X4"/>
<dbReference type="eggNOG" id="ENOG502QVYD">
    <property type="taxonomic scope" value="Eukaryota"/>
</dbReference>
<dbReference type="EnsemblPlants" id="LPERR04G16980.1">
    <property type="protein sequence ID" value="LPERR04G16980.1"/>
    <property type="gene ID" value="LPERR04G16980"/>
</dbReference>
<keyword evidence="3" id="KW-1185">Reference proteome</keyword>
<reference evidence="2 3" key="1">
    <citation type="submission" date="2012-08" db="EMBL/GenBank/DDBJ databases">
        <title>Oryza genome evolution.</title>
        <authorList>
            <person name="Wing R.A."/>
        </authorList>
    </citation>
    <scope>NUCLEOTIDE SEQUENCE</scope>
</reference>
<dbReference type="STRING" id="77586.A0A0D9W7X4"/>
<name>A0A0D9W7X4_9ORYZ</name>
<dbReference type="Proteomes" id="UP000032180">
    <property type="component" value="Chromosome 4"/>
</dbReference>
<feature type="compositionally biased region" description="Polar residues" evidence="1">
    <location>
        <begin position="374"/>
        <end position="384"/>
    </location>
</feature>
<dbReference type="Gramene" id="LPERR04G16980.1">
    <property type="protein sequence ID" value="LPERR04G16980.1"/>
    <property type="gene ID" value="LPERR04G16980"/>
</dbReference>
<evidence type="ECO:0000313" key="3">
    <source>
        <dbReference type="Proteomes" id="UP000032180"/>
    </source>
</evidence>
<sequence length="399" mass="42829">MVVVVYRRRDTSARLQGAAAMNSRYLIRLAGRAVGSSSLRGGSALSPTISGGGRPDARGRTLHAASPPPPCSIASIGCWESRSLHLDGDDGWEEVIGHGGDGAMGADSGVFDFDAVQEAADEHGVLGTPPTDQEVRAAVASIQQVLENHPGVDSDAPAQSLALPPISGLPPSGMFVNYFAEDSAPSDIKIGQLANLEHSTPDSASEECIEPAVLVLNSTALLPREHRNVLDAFHLLQVDPSVQKMVMALSTDKSVWDAVMKNEVVQEFRRSFQDAKEADFNGKSSASSGVMQWVMENTQAKIKELLENILKLVNMLFQDESKDYDMYDDTVRMSFMLTVFVFIVPSSSPPPVGTKTGSPTNLRPSVDHHRADPSDTSIFTTLSNGKYGRNLREPDAAPA</sequence>
<protein>
    <submittedName>
        <fullName evidence="2">Uncharacterized protein</fullName>
    </submittedName>
</protein>
<reference evidence="2" key="3">
    <citation type="submission" date="2015-04" db="UniProtKB">
        <authorList>
            <consortium name="EnsemblPlants"/>
        </authorList>
    </citation>
    <scope>IDENTIFICATION</scope>
</reference>
<reference evidence="3" key="2">
    <citation type="submission" date="2013-12" db="EMBL/GenBank/DDBJ databases">
        <authorList>
            <person name="Yu Y."/>
            <person name="Lee S."/>
            <person name="de Baynast K."/>
            <person name="Wissotski M."/>
            <person name="Liu L."/>
            <person name="Talag J."/>
            <person name="Goicoechea J."/>
            <person name="Angelova A."/>
            <person name="Jetty R."/>
            <person name="Kudrna D."/>
            <person name="Golser W."/>
            <person name="Rivera L."/>
            <person name="Zhang J."/>
            <person name="Wing R."/>
        </authorList>
    </citation>
    <scope>NUCLEOTIDE SEQUENCE</scope>
</reference>
<evidence type="ECO:0000256" key="1">
    <source>
        <dbReference type="SAM" id="MobiDB-lite"/>
    </source>
</evidence>
<organism evidence="2 3">
    <name type="scientific">Leersia perrieri</name>
    <dbReference type="NCBI Taxonomy" id="77586"/>
    <lineage>
        <taxon>Eukaryota</taxon>
        <taxon>Viridiplantae</taxon>
        <taxon>Streptophyta</taxon>
        <taxon>Embryophyta</taxon>
        <taxon>Tracheophyta</taxon>
        <taxon>Spermatophyta</taxon>
        <taxon>Magnoliopsida</taxon>
        <taxon>Liliopsida</taxon>
        <taxon>Poales</taxon>
        <taxon>Poaceae</taxon>
        <taxon>BOP clade</taxon>
        <taxon>Oryzoideae</taxon>
        <taxon>Oryzeae</taxon>
        <taxon>Oryzinae</taxon>
        <taxon>Leersia</taxon>
    </lineage>
</organism>